<dbReference type="Pfam" id="PF06862">
    <property type="entry name" value="Utp25_C"/>
    <property type="match status" value="1"/>
</dbReference>
<dbReference type="Pfam" id="PF22916">
    <property type="entry name" value="UTP25_NTPase-like"/>
    <property type="match status" value="1"/>
</dbReference>
<feature type="domain" description="UTP25 NTP hydrolase-like" evidence="6">
    <location>
        <begin position="208"/>
        <end position="460"/>
    </location>
</feature>
<evidence type="ECO:0000259" key="5">
    <source>
        <dbReference type="Pfam" id="PF06862"/>
    </source>
</evidence>
<comment type="subcellular location">
    <subcellularLocation>
        <location evidence="1">Nucleus</location>
        <location evidence="1">Nucleolus</location>
    </subcellularLocation>
</comment>
<organism evidence="7 8">
    <name type="scientific">Prymnesium parvum</name>
    <name type="common">Toxic golden alga</name>
    <dbReference type="NCBI Taxonomy" id="97485"/>
    <lineage>
        <taxon>Eukaryota</taxon>
        <taxon>Haptista</taxon>
        <taxon>Haptophyta</taxon>
        <taxon>Prymnesiophyceae</taxon>
        <taxon>Prymnesiales</taxon>
        <taxon>Prymnesiaceae</taxon>
        <taxon>Prymnesium</taxon>
    </lineage>
</organism>
<dbReference type="GO" id="GO:0032040">
    <property type="term" value="C:small-subunit processome"/>
    <property type="evidence" value="ECO:0007669"/>
    <property type="project" value="TreeGrafter"/>
</dbReference>
<evidence type="ECO:0000313" key="7">
    <source>
        <dbReference type="EMBL" id="KAL1500033.1"/>
    </source>
</evidence>
<feature type="compositionally biased region" description="Basic and acidic residues" evidence="4">
    <location>
        <begin position="60"/>
        <end position="71"/>
    </location>
</feature>
<feature type="domain" description="UTP25 C-terminal" evidence="5">
    <location>
        <begin position="470"/>
        <end position="657"/>
    </location>
</feature>
<evidence type="ECO:0008006" key="9">
    <source>
        <dbReference type="Google" id="ProtNLM"/>
    </source>
</evidence>
<sequence>MADRYSRLLSLLEATATPAPKSSTASNDAGIGADQGEGGAKRTKRRRRHDSSVATTASEPTHRSESVRSPDVDAAPNGEAEEEDDAAAGGEAEEEDEQHADEAAGEAESDAAAWVSKPYEAHFNVEWTTDQLDEREKELQEARWKLPGLGDAVAMVPSGTAAPELPSAAEACLASCHVLPSLRERWSARHGAKLTPQQRSMVGLVSTYRDVLHCDASLHAYSELLPVLALHAVQHLVVSRRMLQRHAKREAPPQDQGFTRPTVLVVLPFRAQALAFMQALLSLLPTAYEQVENKARFFREFGEEEGAAQVPAAKPEDYKLLFAGNNDDCFKCGVRVTRKSLKLYSSFYQSDLVIASPLGLRVALGDGAKKRDVDWLSSIEVLLVPYADVLLMQNWAHFSELLDALNQLPTQQRDTDFSRVRSWFLDGAAPRLRQTVLLSAHPAAELHALLRTSRNVAGRVRTRASYAGLLAKVPPALRQLFVRFAADDPATAADARLDAFRDRLLPSLLSSFSAGPEGRTLLFVPSYFDFVRVRELLTAEGVPFVAISEYTPTKQVSRARSAMQNGTVPLLLYTERAHFFRRHKLSGARHLAVYSLPSYASFYVELLRMLERPQSEHGTGSTCAALFSRLDLLQLQQLVGDDRARRMLSSDETSFLFC</sequence>
<evidence type="ECO:0000256" key="4">
    <source>
        <dbReference type="SAM" id="MobiDB-lite"/>
    </source>
</evidence>
<dbReference type="InterPro" id="IPR010678">
    <property type="entry name" value="UTP25"/>
</dbReference>
<evidence type="ECO:0000256" key="3">
    <source>
        <dbReference type="ARBA" id="ARBA00023242"/>
    </source>
</evidence>
<keyword evidence="8" id="KW-1185">Reference proteome</keyword>
<dbReference type="InterPro" id="IPR053939">
    <property type="entry name" value="UTP25_C"/>
</dbReference>
<comment type="caution">
    <text evidence="7">The sequence shown here is derived from an EMBL/GenBank/DDBJ whole genome shotgun (WGS) entry which is preliminary data.</text>
</comment>
<accession>A0AB34IJL6</accession>
<dbReference type="Proteomes" id="UP001515480">
    <property type="component" value="Unassembled WGS sequence"/>
</dbReference>
<feature type="region of interest" description="Disordered" evidence="4">
    <location>
        <begin position="1"/>
        <end position="111"/>
    </location>
</feature>
<dbReference type="GO" id="GO:0034511">
    <property type="term" value="F:U3 snoRNA binding"/>
    <property type="evidence" value="ECO:0007669"/>
    <property type="project" value="InterPro"/>
</dbReference>
<evidence type="ECO:0000256" key="1">
    <source>
        <dbReference type="ARBA" id="ARBA00004604"/>
    </source>
</evidence>
<dbReference type="GO" id="GO:0019843">
    <property type="term" value="F:rRNA binding"/>
    <property type="evidence" value="ECO:0007669"/>
    <property type="project" value="TreeGrafter"/>
</dbReference>
<name>A0AB34IJL6_PRYPA</name>
<comment type="similarity">
    <text evidence="2">Belongs to the UTP25 family.</text>
</comment>
<dbReference type="InterPro" id="IPR053940">
    <property type="entry name" value="UTP25_NTPase-like"/>
</dbReference>
<dbReference type="GO" id="GO:0000462">
    <property type="term" value="P:maturation of SSU-rRNA from tricistronic rRNA transcript (SSU-rRNA, 5.8S rRNA, LSU-rRNA)"/>
    <property type="evidence" value="ECO:0007669"/>
    <property type="project" value="TreeGrafter"/>
</dbReference>
<gene>
    <name evidence="7" type="ORF">AB1Y20_012710</name>
</gene>
<feature type="compositionally biased region" description="Acidic residues" evidence="4">
    <location>
        <begin position="79"/>
        <end position="109"/>
    </location>
</feature>
<dbReference type="EMBL" id="JBGBPQ010000024">
    <property type="protein sequence ID" value="KAL1500033.1"/>
    <property type="molecule type" value="Genomic_DNA"/>
</dbReference>
<evidence type="ECO:0000259" key="6">
    <source>
        <dbReference type="Pfam" id="PF22916"/>
    </source>
</evidence>
<reference evidence="7 8" key="1">
    <citation type="journal article" date="2024" name="Science">
        <title>Giant polyketide synthase enzymes in the biosynthesis of giant marine polyether toxins.</title>
        <authorList>
            <person name="Fallon T.R."/>
            <person name="Shende V.V."/>
            <person name="Wierzbicki I.H."/>
            <person name="Pendleton A.L."/>
            <person name="Watervoot N.F."/>
            <person name="Auber R.P."/>
            <person name="Gonzalez D.J."/>
            <person name="Wisecaver J.H."/>
            <person name="Moore B.S."/>
        </authorList>
    </citation>
    <scope>NUCLEOTIDE SEQUENCE [LARGE SCALE GENOMIC DNA]</scope>
    <source>
        <strain evidence="7 8">12B1</strain>
    </source>
</reference>
<evidence type="ECO:0000313" key="8">
    <source>
        <dbReference type="Proteomes" id="UP001515480"/>
    </source>
</evidence>
<dbReference type="PANTHER" id="PTHR12933">
    <property type="entry name" value="ORF PROTEIN-RELATED"/>
    <property type="match status" value="1"/>
</dbReference>
<dbReference type="PANTHER" id="PTHR12933:SF0">
    <property type="entry name" value="U3 SMALL NUCLEOLAR RNA-ASSOCIATED PROTEIN 25 HOMOLOG"/>
    <property type="match status" value="1"/>
</dbReference>
<proteinExistence type="inferred from homology"/>
<protein>
    <recommendedName>
        <fullName evidence="9">U3 small nucleolar RNA-associated protein 25</fullName>
    </recommendedName>
</protein>
<dbReference type="AlphaFoldDB" id="A0AB34IJL6"/>
<feature type="compositionally biased region" description="Low complexity" evidence="4">
    <location>
        <begin position="14"/>
        <end position="26"/>
    </location>
</feature>
<evidence type="ECO:0000256" key="2">
    <source>
        <dbReference type="ARBA" id="ARBA00009223"/>
    </source>
</evidence>
<keyword evidence="3" id="KW-0539">Nucleus</keyword>